<evidence type="ECO:0000313" key="2">
    <source>
        <dbReference type="EMBL" id="AKC71608.1"/>
    </source>
</evidence>
<evidence type="ECO:0000313" key="3">
    <source>
        <dbReference type="Proteomes" id="UP000035050"/>
    </source>
</evidence>
<dbReference type="KEGG" id="pox:MB84_22340"/>
<reference evidence="2" key="1">
    <citation type="submission" date="2016-06" db="EMBL/GenBank/DDBJ databases">
        <title>Pandoraea oxalativorans DSM 23570 Genome Sequencing.</title>
        <authorList>
            <person name="Ee R."/>
            <person name="Lim Y.-L."/>
            <person name="Yong D."/>
            <person name="Yin W.-F."/>
            <person name="Chan K.-G."/>
        </authorList>
    </citation>
    <scope>NUCLEOTIDE SEQUENCE</scope>
    <source>
        <strain evidence="2">DSM 23570</strain>
    </source>
</reference>
<sequence>MWHAARLWVTPVLLAVFACACTTIAKTPVPALSDTTSVAASTAPRLEGADVAFTVNRRYAQTPGKCFVSSPAFECSGVLLRPAPPGAITDAFWRIGADEIAAGHARLDYARQDLPAVNLSNPVGFVLADRPSAVGSGQPYTLVCGRAPLGQTLPPCTGDPDGVGVSLWNVANPAALAVQAVYYDVAHGGQLSQALRYQKQYYDGTGQWVPILIATIGDGTATAFGFNERDQLNWGFTVARDLEARHADTRMTCPGNTAPYNCSGVLIRITGSGDFKSWNPTELSMTRNGVSFSYARADMALKTTHSGGPGIIMRELQAPTAHPLTWRCAFPTNGNTNARGDSCPTPNGDARLCDARGILTATQWKNSYGVDSAVACGLSPSASQFAVLQELRQTVNSEHNEVVIAAWPQNIPEQIPIEAWFYPTADAKPGAVHIQQDYMATTGHFMPVLAVTLTNPAGSIYVYRVDDQVGAMSPGSVLTVPGNGGPYPDW</sequence>
<gene>
    <name evidence="2" type="ORF">MB84_22340</name>
</gene>
<dbReference type="Proteomes" id="UP000035050">
    <property type="component" value="Chromosome"/>
</dbReference>
<dbReference type="PATRIC" id="fig|573737.6.peg.236"/>
<feature type="chain" id="PRO_5002412621" evidence="1">
    <location>
        <begin position="26"/>
        <end position="490"/>
    </location>
</feature>
<dbReference type="EMBL" id="CP011253">
    <property type="protein sequence ID" value="AKC71608.1"/>
    <property type="molecule type" value="Genomic_DNA"/>
</dbReference>
<feature type="signal peptide" evidence="1">
    <location>
        <begin position="1"/>
        <end position="25"/>
    </location>
</feature>
<organism evidence="2 3">
    <name type="scientific">Pandoraea oxalativorans</name>
    <dbReference type="NCBI Taxonomy" id="573737"/>
    <lineage>
        <taxon>Bacteria</taxon>
        <taxon>Pseudomonadati</taxon>
        <taxon>Pseudomonadota</taxon>
        <taxon>Betaproteobacteria</taxon>
        <taxon>Burkholderiales</taxon>
        <taxon>Burkholderiaceae</taxon>
        <taxon>Pandoraea</taxon>
    </lineage>
</organism>
<dbReference type="HOGENOM" id="CLU_567241_0_0_4"/>
<protein>
    <submittedName>
        <fullName evidence="2">Uncharacterized protein</fullName>
    </submittedName>
</protein>
<accession>A0A0E3U8U5</accession>
<name>A0A0E3U8U5_9BURK</name>
<proteinExistence type="predicted"/>
<dbReference type="AlphaFoldDB" id="A0A0E3U8U5"/>
<dbReference type="PROSITE" id="PS51257">
    <property type="entry name" value="PROKAR_LIPOPROTEIN"/>
    <property type="match status" value="1"/>
</dbReference>
<keyword evidence="1" id="KW-0732">Signal</keyword>
<evidence type="ECO:0000256" key="1">
    <source>
        <dbReference type="SAM" id="SignalP"/>
    </source>
</evidence>
<keyword evidence="3" id="KW-1185">Reference proteome</keyword>